<feature type="transmembrane region" description="Helical" evidence="1">
    <location>
        <begin position="169"/>
        <end position="194"/>
    </location>
</feature>
<sequence>MFAAAVWLIWAVVPVQAAGPVVQDHLGILTDADRSHIDSINDDLANASGHNQLWVFILDQNDAEDITGGTAFLNRTEAATTASDLVEDHLGKMADPDEEDRINVLLVYPQNGGYRFAFVPAAAGPPDFSVHYTQAALPQNGATRGHVMSWVNAMGQLILRKADAGFTGFLWGSVIGWIESMIAAWTFILAVAAIRNHFRRHPLFLGNDSTGFDEGYMMGQFMNDDHRE</sequence>
<proteinExistence type="predicted"/>
<dbReference type="AlphaFoldDB" id="U4TL48"/>
<keyword evidence="1" id="KW-1133">Transmembrane helix</keyword>
<keyword evidence="4" id="KW-1185">Reference proteome</keyword>
<keyword evidence="2" id="KW-0732">Signal</keyword>
<name>U4TL48_9LACO</name>
<gene>
    <name evidence="3" type="ORF">L248_1562</name>
</gene>
<protein>
    <recommendedName>
        <fullName evidence="5">TPM domain-containing protein</fullName>
    </recommendedName>
</protein>
<evidence type="ECO:0000313" key="3">
    <source>
        <dbReference type="EMBL" id="ERL64120.1"/>
    </source>
</evidence>
<keyword evidence="1" id="KW-0472">Membrane</keyword>
<evidence type="ECO:0000256" key="1">
    <source>
        <dbReference type="SAM" id="Phobius"/>
    </source>
</evidence>
<dbReference type="STRING" id="1231336.L248_1562"/>
<keyword evidence="1" id="KW-0812">Transmembrane</keyword>
<dbReference type="HOGENOM" id="CLU_1213601_0_0_9"/>
<dbReference type="Proteomes" id="UP000030647">
    <property type="component" value="Unassembled WGS sequence"/>
</dbReference>
<evidence type="ECO:0000256" key="2">
    <source>
        <dbReference type="SAM" id="SignalP"/>
    </source>
</evidence>
<accession>U4TL48</accession>
<dbReference type="EMBL" id="KI271604">
    <property type="protein sequence ID" value="ERL64120.1"/>
    <property type="molecule type" value="Genomic_DNA"/>
</dbReference>
<organism evidence="3 4">
    <name type="scientific">Schleiferilactobacillus shenzhenensis LY-73</name>
    <dbReference type="NCBI Taxonomy" id="1231336"/>
    <lineage>
        <taxon>Bacteria</taxon>
        <taxon>Bacillati</taxon>
        <taxon>Bacillota</taxon>
        <taxon>Bacilli</taxon>
        <taxon>Lactobacillales</taxon>
        <taxon>Lactobacillaceae</taxon>
        <taxon>Schleiferilactobacillus</taxon>
    </lineage>
</organism>
<reference evidence="4" key="1">
    <citation type="journal article" date="2013" name="Genome Announc.">
        <title>Whole-Genome Sequencing of Lactobacillus shenzhenensis Strain LY-73T.</title>
        <authorList>
            <person name="Lin Z."/>
            <person name="Liu Z."/>
            <person name="Yang R."/>
            <person name="Zou Y."/>
            <person name="Wan D."/>
            <person name="Chen J."/>
            <person name="Guo M."/>
            <person name="Zhao J."/>
            <person name="Fang C."/>
            <person name="Yang R."/>
            <person name="Liu F."/>
        </authorList>
    </citation>
    <scope>NUCLEOTIDE SEQUENCE [LARGE SCALE GENOMIC DNA]</scope>
    <source>
        <strain evidence="4">LY-73</strain>
    </source>
</reference>
<feature type="chain" id="PRO_5039703876" description="TPM domain-containing protein" evidence="2">
    <location>
        <begin position="18"/>
        <end position="228"/>
    </location>
</feature>
<evidence type="ECO:0000313" key="4">
    <source>
        <dbReference type="Proteomes" id="UP000030647"/>
    </source>
</evidence>
<evidence type="ECO:0008006" key="5">
    <source>
        <dbReference type="Google" id="ProtNLM"/>
    </source>
</evidence>
<dbReference type="eggNOG" id="ENOG5030ANS">
    <property type="taxonomic scope" value="Bacteria"/>
</dbReference>
<feature type="signal peptide" evidence="2">
    <location>
        <begin position="1"/>
        <end position="17"/>
    </location>
</feature>